<dbReference type="Gene3D" id="2.120.10.80">
    <property type="entry name" value="Kelch-type beta propeller"/>
    <property type="match status" value="1"/>
</dbReference>
<gene>
    <name evidence="2" type="ORF">MM239_17595</name>
</gene>
<dbReference type="PANTHER" id="PTHR35807:SF1">
    <property type="entry name" value="TRANSCRIPTIONAL REGULATOR REDD"/>
    <property type="match status" value="1"/>
</dbReference>
<protein>
    <submittedName>
        <fullName evidence="2">Kelch motif-containing protein</fullName>
    </submittedName>
</protein>
<proteinExistence type="predicted"/>
<feature type="transmembrane region" description="Helical" evidence="1">
    <location>
        <begin position="518"/>
        <end position="538"/>
    </location>
</feature>
<dbReference type="InterPro" id="IPR015915">
    <property type="entry name" value="Kelch-typ_b-propeller"/>
</dbReference>
<dbReference type="InterPro" id="IPR051677">
    <property type="entry name" value="AfsR-DnrI-RedD_regulator"/>
</dbReference>
<keyword evidence="1" id="KW-1133">Transmembrane helix</keyword>
<evidence type="ECO:0000256" key="1">
    <source>
        <dbReference type="SAM" id="Phobius"/>
    </source>
</evidence>
<dbReference type="EMBL" id="JAKZGP010000064">
    <property type="protein sequence ID" value="MCH7411215.1"/>
    <property type="molecule type" value="Genomic_DNA"/>
</dbReference>
<reference evidence="2" key="1">
    <citation type="submission" date="2022-03" db="EMBL/GenBank/DDBJ databases">
        <title>De novo assembled genomes of Belliella spp. (Cyclobacteriaceae) strains.</title>
        <authorList>
            <person name="Szabo A."/>
            <person name="Korponai K."/>
            <person name="Felfoldi T."/>
        </authorList>
    </citation>
    <scope>NUCLEOTIDE SEQUENCE</scope>
    <source>
        <strain evidence="2">DSM 111904</strain>
    </source>
</reference>
<accession>A0ABS9V477</accession>
<sequence>MNQDLRTSLNLTPKSPFDFSDGFSMEFEAQFRNGDGYFGFVYRVIADDKYNLDLVANLNTQKTAFWLVSKDSILTGFTWDELGGENYEDWLKIKLEVNPFSNIVSLIINDVRKNGSLNIPQNSLSQTNVFFGAHKTPHFVSTDVAPMKVRDIHFKNFSNQSLAYWKLERHRHNQVYDEIASMVAEVKNPNWDIDSHVNWKEVFDLSVSNKLGTAINYEESKLFVITRDELLTYDMNNSTVIRNFFEGGSPYDCRLNSFVYDQKQNVIISYAFDYGEPSILDLRTMKWSITADTCDLPKYWHHNRVYKDNVIYTFAGYGLYTFRNDLKKLNIEDQKWTTIHDSPHISPRYLSSLGSTDDGEVFIFGGYGSKSGGQHLDPHYYYDLNKVNLQTGEVEKYWDKTRQYSHHFVPVASMVPTEHGDGFYTLIYDNSKFETSLSLAKINFENSDFKIFSDSIPYFFRDIESWSDLYYFENKQRLVALITTEDQVTVSELAYPPLLPLDTFQKLPSRGLSFSDKFIPSLLLFLFILICLVLYFLIKKYWLKQKIVEENKIEKEILEPIFVRPKRSAIFFLGGFQAFDKEGKNLTAEFTPTLRQLFLIIYFYSSNNDKGVSSSKLNELIWPDKSDSSAKNNRNVNISKLRLVLEKIGDVRIDNDASYWKITIGEGVYDDFQELQRLIIDIQSETSHFKVGKLINMLAIGELCPNIQTEWMDCFKVKFSNLAIDTLFQFVHQNVVSETDLALRLSIAEAILIHDILNEDAIKLKCQVLFQMGKKAMAIQAFEKFSKEYERMIGAPLHMKLSGVYK</sequence>
<keyword evidence="1" id="KW-0812">Transmembrane</keyword>
<dbReference type="PANTHER" id="PTHR35807">
    <property type="entry name" value="TRANSCRIPTIONAL REGULATOR REDD-RELATED"/>
    <property type="match status" value="1"/>
</dbReference>
<dbReference type="Proteomes" id="UP001165489">
    <property type="component" value="Unassembled WGS sequence"/>
</dbReference>
<dbReference type="InterPro" id="IPR011043">
    <property type="entry name" value="Gal_Oxase/kelch_b-propeller"/>
</dbReference>
<evidence type="ECO:0000313" key="3">
    <source>
        <dbReference type="Proteomes" id="UP001165489"/>
    </source>
</evidence>
<name>A0ABS9V477_9BACT</name>
<dbReference type="SUPFAM" id="SSF50965">
    <property type="entry name" value="Galactose oxidase, central domain"/>
    <property type="match status" value="1"/>
</dbReference>
<organism evidence="2 3">
    <name type="scientific">Belliella filtrata</name>
    <dbReference type="NCBI Taxonomy" id="2923435"/>
    <lineage>
        <taxon>Bacteria</taxon>
        <taxon>Pseudomonadati</taxon>
        <taxon>Bacteroidota</taxon>
        <taxon>Cytophagia</taxon>
        <taxon>Cytophagales</taxon>
        <taxon>Cyclobacteriaceae</taxon>
        <taxon>Belliella</taxon>
    </lineage>
</organism>
<keyword evidence="3" id="KW-1185">Reference proteome</keyword>
<keyword evidence="1" id="KW-0472">Membrane</keyword>
<comment type="caution">
    <text evidence="2">The sequence shown here is derived from an EMBL/GenBank/DDBJ whole genome shotgun (WGS) entry which is preliminary data.</text>
</comment>
<evidence type="ECO:0000313" key="2">
    <source>
        <dbReference type="EMBL" id="MCH7411215.1"/>
    </source>
</evidence>